<dbReference type="InterPro" id="IPR016181">
    <property type="entry name" value="Acyl_CoA_acyltransferase"/>
</dbReference>
<feature type="domain" description="N-acetyltransferase" evidence="1">
    <location>
        <begin position="1"/>
        <end position="151"/>
    </location>
</feature>
<dbReference type="RefSeq" id="WP_309938088.1">
    <property type="nucleotide sequence ID" value="NZ_AP025305.1"/>
</dbReference>
<dbReference type="PANTHER" id="PTHR43451:SF1">
    <property type="entry name" value="ACETYLTRANSFERASE"/>
    <property type="match status" value="1"/>
</dbReference>
<evidence type="ECO:0000313" key="3">
    <source>
        <dbReference type="Proteomes" id="UP001185092"/>
    </source>
</evidence>
<dbReference type="InterPro" id="IPR000182">
    <property type="entry name" value="GNAT_dom"/>
</dbReference>
<dbReference type="AlphaFoldDB" id="A0AAE3XIX4"/>
<evidence type="ECO:0000259" key="1">
    <source>
        <dbReference type="PROSITE" id="PS51186"/>
    </source>
</evidence>
<dbReference type="EC" id="2.3.1.-" evidence="2"/>
<comment type="caution">
    <text evidence="2">The sequence shown here is derived from an EMBL/GenBank/DDBJ whole genome shotgun (WGS) entry which is preliminary data.</text>
</comment>
<dbReference type="CDD" id="cd04301">
    <property type="entry name" value="NAT_SF"/>
    <property type="match status" value="1"/>
</dbReference>
<dbReference type="Proteomes" id="UP001185092">
    <property type="component" value="Unassembled WGS sequence"/>
</dbReference>
<dbReference type="GO" id="GO:0016747">
    <property type="term" value="F:acyltransferase activity, transferring groups other than amino-acyl groups"/>
    <property type="evidence" value="ECO:0007669"/>
    <property type="project" value="InterPro"/>
</dbReference>
<evidence type="ECO:0000313" key="2">
    <source>
        <dbReference type="EMBL" id="MDR6238581.1"/>
    </source>
</evidence>
<dbReference type="EMBL" id="JAVDQD010000002">
    <property type="protein sequence ID" value="MDR6238581.1"/>
    <property type="molecule type" value="Genomic_DNA"/>
</dbReference>
<keyword evidence="2" id="KW-0808">Transferase</keyword>
<organism evidence="2 3">
    <name type="scientific">Aureibacter tunicatorum</name>
    <dbReference type="NCBI Taxonomy" id="866807"/>
    <lineage>
        <taxon>Bacteria</taxon>
        <taxon>Pseudomonadati</taxon>
        <taxon>Bacteroidota</taxon>
        <taxon>Cytophagia</taxon>
        <taxon>Cytophagales</taxon>
        <taxon>Persicobacteraceae</taxon>
        <taxon>Aureibacter</taxon>
    </lineage>
</organism>
<dbReference type="SUPFAM" id="SSF55729">
    <property type="entry name" value="Acyl-CoA N-acyltransferases (Nat)"/>
    <property type="match status" value="1"/>
</dbReference>
<keyword evidence="2" id="KW-0012">Acyltransferase</keyword>
<dbReference type="PROSITE" id="PS51186">
    <property type="entry name" value="GNAT"/>
    <property type="match status" value="1"/>
</dbReference>
<name>A0AAE3XIX4_9BACT</name>
<dbReference type="PANTHER" id="PTHR43451">
    <property type="entry name" value="ACETYLTRANSFERASE (GNAT) FAMILY PROTEIN"/>
    <property type="match status" value="1"/>
</dbReference>
<keyword evidence="3" id="KW-1185">Reference proteome</keyword>
<sequence length="156" mass="17987">MIIRKATSNDIDDISSLIIEVTDKNPNHYSPEQITAWKKYNTPSEIKKQMNDRLMFCAIKNNKIIGTIALKDDFILGFYVCYSVRKMGIGTKLLDYLEKYASEKNITKLKLTSTPSAFKFYKNRGYAIKANVTLSIYGIDYPETEMEKKIPDKIYS</sequence>
<accession>A0AAE3XIX4</accession>
<reference evidence="2" key="1">
    <citation type="submission" date="2023-07" db="EMBL/GenBank/DDBJ databases">
        <title>Genomic Encyclopedia of Type Strains, Phase IV (KMG-IV): sequencing the most valuable type-strain genomes for metagenomic binning, comparative biology and taxonomic classification.</title>
        <authorList>
            <person name="Goeker M."/>
        </authorList>
    </citation>
    <scope>NUCLEOTIDE SEQUENCE</scope>
    <source>
        <strain evidence="2">DSM 26174</strain>
    </source>
</reference>
<protein>
    <submittedName>
        <fullName evidence="2">Acetyltransferase</fullName>
        <ecNumber evidence="2">2.3.1.-</ecNumber>
    </submittedName>
</protein>
<proteinExistence type="predicted"/>
<gene>
    <name evidence="2" type="ORF">HNQ88_001618</name>
</gene>
<dbReference type="Pfam" id="PF13673">
    <property type="entry name" value="Acetyltransf_10"/>
    <property type="match status" value="1"/>
</dbReference>
<dbReference type="Gene3D" id="3.40.630.30">
    <property type="match status" value="1"/>
</dbReference>
<dbReference type="InterPro" id="IPR052564">
    <property type="entry name" value="N-acetyltrans/Recomb-assoc"/>
</dbReference>